<keyword evidence="3" id="KW-1185">Reference proteome</keyword>
<dbReference type="EMBL" id="CP058560">
    <property type="protein sequence ID" value="QUH24312.1"/>
    <property type="molecule type" value="Genomic_DNA"/>
</dbReference>
<dbReference type="InterPro" id="IPR016181">
    <property type="entry name" value="Acyl_CoA_acyltransferase"/>
</dbReference>
<dbReference type="CDD" id="cd04301">
    <property type="entry name" value="NAT_SF"/>
    <property type="match status" value="1"/>
</dbReference>
<evidence type="ECO:0000313" key="2">
    <source>
        <dbReference type="EMBL" id="QUH24312.1"/>
    </source>
</evidence>
<gene>
    <name evidence="2" type="ORF">HYG87_05610</name>
</gene>
<proteinExistence type="predicted"/>
<name>A0A8T8K8Z4_9EURY</name>
<sequence>MKMQKLDFNKHDTFKVAELIYETDANLFNFFFKNKENTAHKIEKLVRSGNNTLGHERIKVVTPAASDEVQGIMVYSCGPESEKMDEMKILRQNFNWWDVIKFSLMEWWDNHFLADLNKSDFYLACVAVDELARGKGIGSFILEESCIIAKNNGFERVVLDVDLDNKGAYRLYQKMGFKVFNKNRIPWFGGEKGVLNMEYML</sequence>
<dbReference type="SUPFAM" id="SSF55729">
    <property type="entry name" value="Acyl-CoA N-acyltransferases (Nat)"/>
    <property type="match status" value="1"/>
</dbReference>
<protein>
    <submittedName>
        <fullName evidence="2">GNAT family N-acetyltransferase</fullName>
    </submittedName>
</protein>
<dbReference type="KEGG" id="meme:HYG87_05610"/>
<evidence type="ECO:0000259" key="1">
    <source>
        <dbReference type="PROSITE" id="PS51186"/>
    </source>
</evidence>
<dbReference type="PANTHER" id="PTHR47426:SF3">
    <property type="entry name" value="GCN5-RELATED N-ACETYLTRANSFERASE 6, CHLOROPLASTIC"/>
    <property type="match status" value="1"/>
</dbReference>
<dbReference type="AlphaFoldDB" id="A0A8T8K8Z4"/>
<dbReference type="Gene3D" id="3.40.630.30">
    <property type="match status" value="1"/>
</dbReference>
<dbReference type="PROSITE" id="PS51186">
    <property type="entry name" value="GNAT"/>
    <property type="match status" value="1"/>
</dbReference>
<organism evidence="2 3">
    <name type="scientific">Methanobacterium alkalithermotolerans</name>
    <dbReference type="NCBI Taxonomy" id="2731220"/>
    <lineage>
        <taxon>Archaea</taxon>
        <taxon>Methanobacteriati</taxon>
        <taxon>Methanobacteriota</taxon>
        <taxon>Methanomada group</taxon>
        <taxon>Methanobacteria</taxon>
        <taxon>Methanobacteriales</taxon>
        <taxon>Methanobacteriaceae</taxon>
        <taxon>Methanobacterium</taxon>
    </lineage>
</organism>
<dbReference type="PANTHER" id="PTHR47426">
    <property type="entry name" value="ACYL-COA N-ACYLTRANSFERASES (NAT) SUPERFAMILY PROTEIN"/>
    <property type="match status" value="1"/>
</dbReference>
<dbReference type="GO" id="GO:0016747">
    <property type="term" value="F:acyltransferase activity, transferring groups other than amino-acyl groups"/>
    <property type="evidence" value="ECO:0007669"/>
    <property type="project" value="InterPro"/>
</dbReference>
<dbReference type="Pfam" id="PF00583">
    <property type="entry name" value="Acetyltransf_1"/>
    <property type="match status" value="1"/>
</dbReference>
<evidence type="ECO:0000313" key="3">
    <source>
        <dbReference type="Proteomes" id="UP000681041"/>
    </source>
</evidence>
<accession>A0A8T8K8Z4</accession>
<feature type="domain" description="N-acetyltransferase" evidence="1">
    <location>
        <begin position="56"/>
        <end position="201"/>
    </location>
</feature>
<dbReference type="Proteomes" id="UP000681041">
    <property type="component" value="Chromosome"/>
</dbReference>
<dbReference type="InterPro" id="IPR000182">
    <property type="entry name" value="GNAT_dom"/>
</dbReference>
<dbReference type="OrthoDB" id="43754at2157"/>
<reference evidence="2" key="1">
    <citation type="submission" date="2020-07" db="EMBL/GenBank/DDBJ databases">
        <title>Methanobacterium. sp. MethCan genome.</title>
        <authorList>
            <person name="Postec A."/>
            <person name="Quemeneur M."/>
        </authorList>
    </citation>
    <scope>NUCLEOTIDE SEQUENCE</scope>
    <source>
        <strain evidence="2">MethCAN</strain>
    </source>
</reference>